<reference evidence="5" key="1">
    <citation type="journal article" date="2014" name="Int. J. Syst. Evol. Microbiol.">
        <title>Complete genome sequence of Corynebacterium casei LMG S-19264T (=DSM 44701T), isolated from a smear-ripened cheese.</title>
        <authorList>
            <consortium name="US DOE Joint Genome Institute (JGI-PGF)"/>
            <person name="Walter F."/>
            <person name="Albersmeier A."/>
            <person name="Kalinowski J."/>
            <person name="Ruckert C."/>
        </authorList>
    </citation>
    <scope>NUCLEOTIDE SEQUENCE</scope>
    <source>
        <strain evidence="5">CGMCC 1.16134</strain>
    </source>
</reference>
<dbReference type="RefSeq" id="WP_189024829.1">
    <property type="nucleotide sequence ID" value="NZ_BMKR01000007.1"/>
</dbReference>
<keyword evidence="6" id="KW-1185">Reference proteome</keyword>
<dbReference type="EMBL" id="BMKR01000007">
    <property type="protein sequence ID" value="GGF77031.1"/>
    <property type="molecule type" value="Genomic_DNA"/>
</dbReference>
<protein>
    <recommendedName>
        <fullName evidence="7">Family 10 glycosylhydrolase</fullName>
    </recommendedName>
</protein>
<dbReference type="PANTHER" id="PTHR43405">
    <property type="entry name" value="GLYCOSYL HYDROLASE DIGH"/>
    <property type="match status" value="1"/>
</dbReference>
<dbReference type="Gene3D" id="3.20.20.80">
    <property type="entry name" value="Glycosidases"/>
    <property type="match status" value="1"/>
</dbReference>
<dbReference type="SUPFAM" id="SSF51445">
    <property type="entry name" value="(Trans)glycosidases"/>
    <property type="match status" value="1"/>
</dbReference>
<accession>A0A917FGH3</accession>
<feature type="region of interest" description="Disordered" evidence="2">
    <location>
        <begin position="170"/>
        <end position="189"/>
    </location>
</feature>
<feature type="domain" description="Copper amine oxidase-like N-terminal" evidence="4">
    <location>
        <begin position="35"/>
        <end position="141"/>
    </location>
</feature>
<dbReference type="InterPro" id="IPR012854">
    <property type="entry name" value="Cu_amine_oxidase-like_N"/>
</dbReference>
<dbReference type="InterPro" id="IPR052177">
    <property type="entry name" value="Divisome_Glycosyl_Hydrolase"/>
</dbReference>
<dbReference type="Pfam" id="PF02638">
    <property type="entry name" value="GHL10"/>
    <property type="match status" value="1"/>
</dbReference>
<dbReference type="InterPro" id="IPR017853">
    <property type="entry name" value="GH"/>
</dbReference>
<dbReference type="InterPro" id="IPR036582">
    <property type="entry name" value="Mao_N_sf"/>
</dbReference>
<dbReference type="SUPFAM" id="SSF55383">
    <property type="entry name" value="Copper amine oxidase, domain N"/>
    <property type="match status" value="1"/>
</dbReference>
<evidence type="ECO:0000313" key="6">
    <source>
        <dbReference type="Proteomes" id="UP000637643"/>
    </source>
</evidence>
<evidence type="ECO:0000259" key="4">
    <source>
        <dbReference type="Pfam" id="PF07833"/>
    </source>
</evidence>
<evidence type="ECO:0008006" key="7">
    <source>
        <dbReference type="Google" id="ProtNLM"/>
    </source>
</evidence>
<dbReference type="Pfam" id="PF07833">
    <property type="entry name" value="Cu_amine_oxidN1"/>
    <property type="match status" value="1"/>
</dbReference>
<reference evidence="5" key="2">
    <citation type="submission" date="2020-09" db="EMBL/GenBank/DDBJ databases">
        <authorList>
            <person name="Sun Q."/>
            <person name="Zhou Y."/>
        </authorList>
    </citation>
    <scope>NUCLEOTIDE SEQUENCE</scope>
    <source>
        <strain evidence="5">CGMCC 1.16134</strain>
    </source>
</reference>
<gene>
    <name evidence="5" type="ORF">GCM10010912_22660</name>
</gene>
<dbReference type="Proteomes" id="UP000637643">
    <property type="component" value="Unassembled WGS sequence"/>
</dbReference>
<dbReference type="PANTHER" id="PTHR43405:SF1">
    <property type="entry name" value="GLYCOSYL HYDROLASE DIGH"/>
    <property type="match status" value="1"/>
</dbReference>
<comment type="caution">
    <text evidence="5">The sequence shown here is derived from an EMBL/GenBank/DDBJ whole genome shotgun (WGS) entry which is preliminary data.</text>
</comment>
<evidence type="ECO:0000259" key="3">
    <source>
        <dbReference type="Pfam" id="PF02638"/>
    </source>
</evidence>
<feature type="compositionally biased region" description="Pro residues" evidence="2">
    <location>
        <begin position="170"/>
        <end position="184"/>
    </location>
</feature>
<dbReference type="InterPro" id="IPR003790">
    <property type="entry name" value="GHL10"/>
</dbReference>
<proteinExistence type="predicted"/>
<evidence type="ECO:0000256" key="2">
    <source>
        <dbReference type="SAM" id="MobiDB-lite"/>
    </source>
</evidence>
<dbReference type="AlphaFoldDB" id="A0A917FGH3"/>
<sequence>MNYRKWMLGLLIVVLCLPIGSEWARAAAVKITLELDGEALTSDVPPYITASNVTMVPINVISQGLGAVVQWNQSSKTVTITKDDTVLKLTSGMKSAFVNNVSVALDTSVQIKQGRVMVPIRFVSEQLGLQVVWNQAAKHISLYSGAEPPQAADPVVPDVPTVPTVPLPTAPPVVPQPSTPPLPSVPGGSTGKEMKGVWISTVFNLDYPTTSSAGNVSKQKQEFDALLDKLKAVGFNAVFVQVRPSADSLYASKLVPWSKVLTGTQGKDPGYDPLEYMVSAAHSRDMELHAWFNPFRVTTDDKAATLASLASNNVAKAHPDWIVKAGGKLYLNPGIPEARQHIIDTVMEVVRGYEVDGVHLDDYFYPSNVSFADDAAYKAYNAKAIATKENWRRDNINEFVRQLGVQIRSAKPSVSYGISPFGVWRNIKMDSTGSDTAAGVTAYDSMYADVRTWIKEDWIDYVAPQIYWSLSFSAARYDKLVDWWVKEVEGTNVKLYIGLAAYKVGASDQSAEWQSAEQMINQLKYNEKYEKVAGSIMFRAGDIVTRNPFGLASQLTFYFHS</sequence>
<feature type="domain" description="Glycosyl hydrolase-like 10" evidence="3">
    <location>
        <begin position="193"/>
        <end position="514"/>
    </location>
</feature>
<keyword evidence="1" id="KW-0732">Signal</keyword>
<evidence type="ECO:0000313" key="5">
    <source>
        <dbReference type="EMBL" id="GGF77031.1"/>
    </source>
</evidence>
<evidence type="ECO:0000256" key="1">
    <source>
        <dbReference type="ARBA" id="ARBA00022729"/>
    </source>
</evidence>
<organism evidence="5 6">
    <name type="scientific">Paenibacillus albidus</name>
    <dbReference type="NCBI Taxonomy" id="2041023"/>
    <lineage>
        <taxon>Bacteria</taxon>
        <taxon>Bacillati</taxon>
        <taxon>Bacillota</taxon>
        <taxon>Bacilli</taxon>
        <taxon>Bacillales</taxon>
        <taxon>Paenibacillaceae</taxon>
        <taxon>Paenibacillus</taxon>
    </lineage>
</organism>
<dbReference type="Gene3D" id="3.30.457.10">
    <property type="entry name" value="Copper amine oxidase-like, N-terminal domain"/>
    <property type="match status" value="1"/>
</dbReference>
<name>A0A917FGH3_9BACL</name>